<comment type="caution">
    <text evidence="3">The sequence shown here is derived from an EMBL/GenBank/DDBJ whole genome shotgun (WGS) entry which is preliminary data.</text>
</comment>
<dbReference type="AlphaFoldDB" id="A0A1V4CLX2"/>
<feature type="domain" description="Condensation" evidence="2">
    <location>
        <begin position="1"/>
        <end position="111"/>
    </location>
</feature>
<dbReference type="Gene3D" id="3.30.559.30">
    <property type="entry name" value="Nonribosomal peptide synthetase, condensation domain"/>
    <property type="match status" value="1"/>
</dbReference>
<dbReference type="Gene3D" id="3.30.559.10">
    <property type="entry name" value="Chloramphenicol acetyltransferase-like domain"/>
    <property type="match status" value="1"/>
</dbReference>
<organism evidence="3 4">
    <name type="scientific">Streptomyces antioxidans</name>
    <dbReference type="NCBI Taxonomy" id="1507734"/>
    <lineage>
        <taxon>Bacteria</taxon>
        <taxon>Bacillati</taxon>
        <taxon>Actinomycetota</taxon>
        <taxon>Actinomycetes</taxon>
        <taxon>Kitasatosporales</taxon>
        <taxon>Streptomycetaceae</taxon>
        <taxon>Streptomyces</taxon>
    </lineage>
</organism>
<evidence type="ECO:0000259" key="2">
    <source>
        <dbReference type="Pfam" id="PF00668"/>
    </source>
</evidence>
<protein>
    <recommendedName>
        <fullName evidence="2">Condensation domain-containing protein</fullName>
    </recommendedName>
</protein>
<keyword evidence="4" id="KW-1185">Reference proteome</keyword>
<evidence type="ECO:0000313" key="4">
    <source>
        <dbReference type="Proteomes" id="UP000033615"/>
    </source>
</evidence>
<evidence type="ECO:0000256" key="1">
    <source>
        <dbReference type="SAM" id="MobiDB-lite"/>
    </source>
</evidence>
<feature type="region of interest" description="Disordered" evidence="1">
    <location>
        <begin position="73"/>
        <end position="94"/>
    </location>
</feature>
<dbReference type="Proteomes" id="UP000033615">
    <property type="component" value="Unassembled WGS sequence"/>
</dbReference>
<dbReference type="GO" id="GO:0008610">
    <property type="term" value="P:lipid biosynthetic process"/>
    <property type="evidence" value="ECO:0007669"/>
    <property type="project" value="UniProtKB-ARBA"/>
</dbReference>
<evidence type="ECO:0000313" key="3">
    <source>
        <dbReference type="EMBL" id="OPF65864.1"/>
    </source>
</evidence>
<feature type="non-terminal residue" evidence="3">
    <location>
        <position position="112"/>
    </location>
</feature>
<reference evidence="3" key="1">
    <citation type="submission" date="2016-12" db="EMBL/GenBank/DDBJ databases">
        <title>Genome sequence of Streptomyces antioxidans MUSC 164.</title>
        <authorList>
            <person name="Lee L.-H."/>
            <person name="Ser H.-L."/>
        </authorList>
    </citation>
    <scope>NUCLEOTIDE SEQUENCE [LARGE SCALE GENOMIC DNA]</scope>
    <source>
        <strain evidence="3">MUSC 164</strain>
    </source>
</reference>
<name>A0A1V4CLX2_9ACTN</name>
<gene>
    <name evidence="3" type="ORF">VT50_0237960</name>
</gene>
<sequence>MDGWSMGVLARDIGVAYAARRAGQVPGWQPLPVQYADYALWQREVLGDIEDPDSVISGQLDYWRTALADAPQELTLPTDRPRPPASSFRGGTVPLQVDAETHARLVAAAQQG</sequence>
<dbReference type="InterPro" id="IPR001242">
    <property type="entry name" value="Condensation_dom"/>
</dbReference>
<dbReference type="Pfam" id="PF00668">
    <property type="entry name" value="Condensation"/>
    <property type="match status" value="1"/>
</dbReference>
<accession>A0A1V4CLX2</accession>
<dbReference type="EMBL" id="LAKD02000256">
    <property type="protein sequence ID" value="OPF65864.1"/>
    <property type="molecule type" value="Genomic_DNA"/>
</dbReference>
<dbReference type="GO" id="GO:0003824">
    <property type="term" value="F:catalytic activity"/>
    <property type="evidence" value="ECO:0007669"/>
    <property type="project" value="InterPro"/>
</dbReference>
<proteinExistence type="predicted"/>
<dbReference type="SUPFAM" id="SSF52777">
    <property type="entry name" value="CoA-dependent acyltransferases"/>
    <property type="match status" value="2"/>
</dbReference>
<dbReference type="InterPro" id="IPR023213">
    <property type="entry name" value="CAT-like_dom_sf"/>
</dbReference>